<dbReference type="RefSeq" id="WP_317835535.1">
    <property type="nucleotide sequence ID" value="NZ_CP136920.1"/>
</dbReference>
<dbReference type="Proteomes" id="UP001304300">
    <property type="component" value="Chromosome"/>
</dbReference>
<dbReference type="InterPro" id="IPR058792">
    <property type="entry name" value="Beta-barrel_RND_2"/>
</dbReference>
<keyword evidence="2" id="KW-0472">Membrane</keyword>
<dbReference type="Gene3D" id="1.10.287.470">
    <property type="entry name" value="Helix hairpin bin"/>
    <property type="match status" value="1"/>
</dbReference>
<dbReference type="Pfam" id="PF25954">
    <property type="entry name" value="Beta-barrel_RND_2"/>
    <property type="match status" value="1"/>
</dbReference>
<reference evidence="5 6" key="1">
    <citation type="submission" date="2023-10" db="EMBL/GenBank/DDBJ databases">
        <title>Rubellicoccus peritrichatus gen. nov., sp. nov., isolated from an algae of coral reef tank.</title>
        <authorList>
            <person name="Luo J."/>
        </authorList>
    </citation>
    <scope>NUCLEOTIDE SEQUENCE [LARGE SCALE GENOMIC DNA]</scope>
    <source>
        <strain evidence="5 6">CR14</strain>
    </source>
</reference>
<dbReference type="PANTHER" id="PTHR30469">
    <property type="entry name" value="MULTIDRUG RESISTANCE PROTEIN MDTA"/>
    <property type="match status" value="1"/>
</dbReference>
<dbReference type="SUPFAM" id="SSF111369">
    <property type="entry name" value="HlyD-like secretion proteins"/>
    <property type="match status" value="1"/>
</dbReference>
<proteinExistence type="inferred from homology"/>
<feature type="domain" description="CusB-like beta-barrel" evidence="4">
    <location>
        <begin position="229"/>
        <end position="297"/>
    </location>
</feature>
<keyword evidence="2" id="KW-1133">Transmembrane helix</keyword>
<dbReference type="PRINTS" id="PR01490">
    <property type="entry name" value="RTXTOXIND"/>
</dbReference>
<keyword evidence="2" id="KW-0812">Transmembrane</keyword>
<dbReference type="Gene3D" id="2.40.50.100">
    <property type="match status" value="1"/>
</dbReference>
<accession>A0AAQ3LFR3</accession>
<dbReference type="AlphaFoldDB" id="A0AAQ3LFR3"/>
<evidence type="ECO:0000313" key="6">
    <source>
        <dbReference type="Proteomes" id="UP001304300"/>
    </source>
</evidence>
<gene>
    <name evidence="5" type="ORF">RZN69_07835</name>
</gene>
<dbReference type="GO" id="GO:0015562">
    <property type="term" value="F:efflux transmembrane transporter activity"/>
    <property type="evidence" value="ECO:0007669"/>
    <property type="project" value="TreeGrafter"/>
</dbReference>
<sequence>MKTNKLILTKRIAFANISLFGVLFLIIGSNLHAFDMTPTVRVEPVEVEVDHATQRVIGTLRAVSRADVASQESGAVIEVMIDEGQTVKANQPLARLDARRIEAQLKGAKAALVTAKSLIKQRKVEVDRAKKDMAMHDRLLKNEASSESEFLDAERDLLVAETQYESANNTLIEIQSNIDLLEVRLADSTIVAPFDGQVVASHVEPGEWLAPGTVVATLISSGKIEAWLTVPERLAGSVKRHGPDFTVRVRAVDEEFKPINTEIIPEIDMRARTFNVIVTIDNKSGVLNPGMSVTADLPAGESQEYVALPRDALIRANGDTYVFIVKNTGEALPVAEQLPVEIAFEHNGQAFVLPGAIQEGDMIVIEGNERLMPGASVNAIIDSSGAAFAQKETAETAGS</sequence>
<name>A0AAQ3LFR3_9BACT</name>
<evidence type="ECO:0000313" key="5">
    <source>
        <dbReference type="EMBL" id="WOO43000.1"/>
    </source>
</evidence>
<protein>
    <submittedName>
        <fullName evidence="5">Efflux RND transporter periplasmic adaptor subunit</fullName>
    </submittedName>
</protein>
<dbReference type="Pfam" id="PF25917">
    <property type="entry name" value="BSH_RND"/>
    <property type="match status" value="1"/>
</dbReference>
<evidence type="ECO:0000256" key="2">
    <source>
        <dbReference type="SAM" id="Phobius"/>
    </source>
</evidence>
<dbReference type="EMBL" id="CP136920">
    <property type="protein sequence ID" value="WOO43000.1"/>
    <property type="molecule type" value="Genomic_DNA"/>
</dbReference>
<comment type="similarity">
    <text evidence="1">Belongs to the membrane fusion protein (MFP) (TC 8.A.1) family.</text>
</comment>
<organism evidence="5 6">
    <name type="scientific">Rubellicoccus peritrichatus</name>
    <dbReference type="NCBI Taxonomy" id="3080537"/>
    <lineage>
        <taxon>Bacteria</taxon>
        <taxon>Pseudomonadati</taxon>
        <taxon>Verrucomicrobiota</taxon>
        <taxon>Opitutia</taxon>
        <taxon>Puniceicoccales</taxon>
        <taxon>Cerasicoccaceae</taxon>
        <taxon>Rubellicoccus</taxon>
    </lineage>
</organism>
<dbReference type="GO" id="GO:1990281">
    <property type="term" value="C:efflux pump complex"/>
    <property type="evidence" value="ECO:0007669"/>
    <property type="project" value="TreeGrafter"/>
</dbReference>
<evidence type="ECO:0000259" key="3">
    <source>
        <dbReference type="Pfam" id="PF25917"/>
    </source>
</evidence>
<keyword evidence="6" id="KW-1185">Reference proteome</keyword>
<dbReference type="InterPro" id="IPR058625">
    <property type="entry name" value="MdtA-like_BSH"/>
</dbReference>
<dbReference type="InterPro" id="IPR006143">
    <property type="entry name" value="RND_pump_MFP"/>
</dbReference>
<dbReference type="Gene3D" id="2.40.420.20">
    <property type="match status" value="1"/>
</dbReference>
<feature type="transmembrane region" description="Helical" evidence="2">
    <location>
        <begin position="12"/>
        <end position="34"/>
    </location>
</feature>
<evidence type="ECO:0000256" key="1">
    <source>
        <dbReference type="ARBA" id="ARBA00009477"/>
    </source>
</evidence>
<feature type="domain" description="Multidrug resistance protein MdtA-like barrel-sandwich hybrid" evidence="3">
    <location>
        <begin position="66"/>
        <end position="213"/>
    </location>
</feature>
<dbReference type="Gene3D" id="2.40.30.170">
    <property type="match status" value="1"/>
</dbReference>
<evidence type="ECO:0000259" key="4">
    <source>
        <dbReference type="Pfam" id="PF25954"/>
    </source>
</evidence>
<dbReference type="KEGG" id="puo:RZN69_07835"/>
<dbReference type="NCBIfam" id="TIGR01730">
    <property type="entry name" value="RND_mfp"/>
    <property type="match status" value="1"/>
</dbReference>
<dbReference type="PANTHER" id="PTHR30469:SF15">
    <property type="entry name" value="HLYD FAMILY OF SECRETION PROTEINS"/>
    <property type="match status" value="1"/>
</dbReference>